<dbReference type="GO" id="GO:0005506">
    <property type="term" value="F:iron ion binding"/>
    <property type="evidence" value="ECO:0007669"/>
    <property type="project" value="InterPro"/>
</dbReference>
<keyword evidence="4 8" id="KW-0560">Oxidoreductase</keyword>
<evidence type="ECO:0000256" key="6">
    <source>
        <dbReference type="ARBA" id="ARBA00023033"/>
    </source>
</evidence>
<accession>A0A499VQY6</accession>
<reference evidence="9" key="1">
    <citation type="submission" date="2019-04" db="EMBL/GenBank/DDBJ databases">
        <title>Draft genome sequences of Streptomyces avermitilis MC3.</title>
        <authorList>
            <person name="Komaki H."/>
            <person name="Tamura T."/>
            <person name="Hosoyama A."/>
        </authorList>
    </citation>
    <scope>NUCLEOTIDE SEQUENCE</scope>
    <source>
        <strain evidence="9">MC3</strain>
    </source>
</reference>
<dbReference type="GO" id="GO:0020037">
    <property type="term" value="F:heme binding"/>
    <property type="evidence" value="ECO:0007669"/>
    <property type="project" value="InterPro"/>
</dbReference>
<dbReference type="InterPro" id="IPR001128">
    <property type="entry name" value="Cyt_P450"/>
</dbReference>
<dbReference type="SUPFAM" id="SSF48264">
    <property type="entry name" value="Cytochrome P450"/>
    <property type="match status" value="1"/>
</dbReference>
<dbReference type="InterPro" id="IPR002401">
    <property type="entry name" value="Cyt_P450_E_grp-I"/>
</dbReference>
<evidence type="ECO:0000256" key="8">
    <source>
        <dbReference type="RuleBase" id="RU000461"/>
    </source>
</evidence>
<dbReference type="GO" id="GO:0004497">
    <property type="term" value="F:monooxygenase activity"/>
    <property type="evidence" value="ECO:0007669"/>
    <property type="project" value="UniProtKB-KW"/>
</dbReference>
<protein>
    <submittedName>
        <fullName evidence="9">Cytochrome P450</fullName>
    </submittedName>
</protein>
<evidence type="ECO:0000256" key="7">
    <source>
        <dbReference type="PIRSR" id="PIRSR602401-1"/>
    </source>
</evidence>
<dbReference type="InterPro" id="IPR036396">
    <property type="entry name" value="Cyt_P450_sf"/>
</dbReference>
<proteinExistence type="inferred from homology"/>
<dbReference type="PANTHER" id="PTHR24291:SF50">
    <property type="entry name" value="BIFUNCTIONAL ALBAFLAVENONE MONOOXYGENASE_TERPENE SYNTHASE"/>
    <property type="match status" value="1"/>
</dbReference>
<comment type="cofactor">
    <cofactor evidence="7">
        <name>heme</name>
        <dbReference type="ChEBI" id="CHEBI:30413"/>
    </cofactor>
</comment>
<dbReference type="EMBL" id="AP019621">
    <property type="protein sequence ID" value="BBJ56212.1"/>
    <property type="molecule type" value="Genomic_DNA"/>
</dbReference>
<evidence type="ECO:0000256" key="4">
    <source>
        <dbReference type="ARBA" id="ARBA00023002"/>
    </source>
</evidence>
<sequence length="438" mass="48368">MDLQRDTLGTYLKAQREHGDVVRFTAGLPGMRGEFYAVFSASGAQQVLAASAQTFTKENRFLGELRASFGNGLLTSMGDEYLRQRRLLQSLFTPRQVDNYGSEITHEAQLLAERWSTVPDATVDVAEEMTGHTLRTITRILFGTKSDVDTMVRTVQRNFPLINAYAVKRAFGPFHLSRKVPTPGNLRAAKAHQELYDVCDAIIAARQAEESEAPTDRHDMLSLLARAQGEDGAPISAKETRDQVLIFLITGHESTATTLGMALHLLAAHPEALARAHHEVDTVLAGREPAAADMDDLAYLVRVIKETLRLYPAAPAQGRVATENAQVGDYAIPKGANVVISSGVVHRHPDIWEDPDRFDPDRFLPEREAERPRYAWFPFGGGPRACIGQHLATLEAVLTLAVLLQRYSFTPVDLDIPLNTGITLRPTGQVRCKLTPRD</sequence>
<dbReference type="InterPro" id="IPR017972">
    <property type="entry name" value="Cyt_P450_CS"/>
</dbReference>
<dbReference type="InterPro" id="IPR050196">
    <property type="entry name" value="Cytochrome_P450_Monoox"/>
</dbReference>
<evidence type="ECO:0000313" key="9">
    <source>
        <dbReference type="EMBL" id="BBJ56212.1"/>
    </source>
</evidence>
<keyword evidence="5 7" id="KW-0408">Iron</keyword>
<evidence type="ECO:0000256" key="3">
    <source>
        <dbReference type="ARBA" id="ARBA00022723"/>
    </source>
</evidence>
<feature type="binding site" description="axial binding residue" evidence="7">
    <location>
        <position position="386"/>
    </location>
    <ligand>
        <name>heme</name>
        <dbReference type="ChEBI" id="CHEBI:30413"/>
    </ligand>
    <ligandPart>
        <name>Fe</name>
        <dbReference type="ChEBI" id="CHEBI:18248"/>
    </ligandPart>
</feature>
<dbReference type="AlphaFoldDB" id="A0A499VQY6"/>
<dbReference type="PROSITE" id="PS00086">
    <property type="entry name" value="CYTOCHROME_P450"/>
    <property type="match status" value="1"/>
</dbReference>
<evidence type="ECO:0000256" key="1">
    <source>
        <dbReference type="ARBA" id="ARBA00010617"/>
    </source>
</evidence>
<dbReference type="GO" id="GO:0016705">
    <property type="term" value="F:oxidoreductase activity, acting on paired donors, with incorporation or reduction of molecular oxygen"/>
    <property type="evidence" value="ECO:0007669"/>
    <property type="project" value="InterPro"/>
</dbReference>
<dbReference type="Pfam" id="PF00067">
    <property type="entry name" value="p450"/>
    <property type="match status" value="1"/>
</dbReference>
<evidence type="ECO:0000256" key="2">
    <source>
        <dbReference type="ARBA" id="ARBA00022617"/>
    </source>
</evidence>
<keyword evidence="6 8" id="KW-0503">Monooxygenase</keyword>
<dbReference type="PANTHER" id="PTHR24291">
    <property type="entry name" value="CYTOCHROME P450 FAMILY 4"/>
    <property type="match status" value="1"/>
</dbReference>
<name>A0A499VQY6_STRAX</name>
<comment type="similarity">
    <text evidence="1 8">Belongs to the cytochrome P450 family.</text>
</comment>
<dbReference type="Gene3D" id="1.10.630.10">
    <property type="entry name" value="Cytochrome P450"/>
    <property type="match status" value="1"/>
</dbReference>
<dbReference type="PRINTS" id="PR00385">
    <property type="entry name" value="P450"/>
</dbReference>
<gene>
    <name evidence="9" type="ORF">SAVMC3_88410</name>
</gene>
<evidence type="ECO:0000256" key="5">
    <source>
        <dbReference type="ARBA" id="ARBA00023004"/>
    </source>
</evidence>
<dbReference type="PRINTS" id="PR00463">
    <property type="entry name" value="EP450I"/>
</dbReference>
<organism evidence="9">
    <name type="scientific">Streptomyces avermitilis</name>
    <dbReference type="NCBI Taxonomy" id="33903"/>
    <lineage>
        <taxon>Bacteria</taxon>
        <taxon>Bacillati</taxon>
        <taxon>Actinomycetota</taxon>
        <taxon>Actinomycetes</taxon>
        <taxon>Kitasatosporales</taxon>
        <taxon>Streptomycetaceae</taxon>
        <taxon>Streptomyces</taxon>
    </lineage>
</organism>
<keyword evidence="2 7" id="KW-0349">Heme</keyword>
<keyword evidence="3 7" id="KW-0479">Metal-binding</keyword>